<comment type="caution">
    <text evidence="5">The sequence shown here is derived from an EMBL/GenBank/DDBJ whole genome shotgun (WGS) entry which is preliminary data.</text>
</comment>
<feature type="chain" id="PRO_5046781099" evidence="3">
    <location>
        <begin position="27"/>
        <end position="681"/>
    </location>
</feature>
<dbReference type="Pfam" id="PF00395">
    <property type="entry name" value="SLH"/>
    <property type="match status" value="3"/>
</dbReference>
<dbReference type="Proteomes" id="UP001651880">
    <property type="component" value="Unassembled WGS sequence"/>
</dbReference>
<dbReference type="InterPro" id="IPR001119">
    <property type="entry name" value="SLH_dom"/>
</dbReference>
<evidence type="ECO:0000313" key="6">
    <source>
        <dbReference type="Proteomes" id="UP001651880"/>
    </source>
</evidence>
<reference evidence="5 6" key="1">
    <citation type="submission" date="2021-10" db="EMBL/GenBank/DDBJ databases">
        <title>Lutispora strain m25 sp. nov., a thermophilic, non-spore-forming bacterium isolated from a lab-scale methanogenic bioreactor digesting anaerobic sludge.</title>
        <authorList>
            <person name="El Houari A."/>
            <person name="Mcdonald J."/>
        </authorList>
    </citation>
    <scope>NUCLEOTIDE SEQUENCE [LARGE SCALE GENOMIC DNA]</scope>
    <source>
        <strain evidence="6">m25</strain>
    </source>
</reference>
<gene>
    <name evidence="5" type="ORF">LJD61_11755</name>
</gene>
<evidence type="ECO:0000256" key="1">
    <source>
        <dbReference type="ARBA" id="ARBA00022737"/>
    </source>
</evidence>
<dbReference type="SUPFAM" id="SSF69304">
    <property type="entry name" value="Tricorn protease N-terminal domain"/>
    <property type="match status" value="1"/>
</dbReference>
<feature type="region of interest" description="Disordered" evidence="2">
    <location>
        <begin position="325"/>
        <end position="371"/>
    </location>
</feature>
<dbReference type="PANTHER" id="PTHR36842:SF1">
    <property type="entry name" value="PROTEIN TOLB"/>
    <property type="match status" value="1"/>
</dbReference>
<dbReference type="Gene3D" id="2.120.10.30">
    <property type="entry name" value="TolB, C-terminal domain"/>
    <property type="match status" value="2"/>
</dbReference>
<dbReference type="RefSeq" id="WP_255227739.1">
    <property type="nucleotide sequence ID" value="NZ_JAJEKE010000010.1"/>
</dbReference>
<proteinExistence type="predicted"/>
<sequence>MRKKKKPAVLPVVLLFTLILAGFVRADDDVSFKSKPEGDIRTHGNSIVWMSYSSGNWDIYHLDKSTGVETQITHDKNTQGYPDVWQNYIVWQDNREHTKSRLGSFDIYLYDITSGQEKKISSIEGDHQDPIISDNKVVWVDNKDGDKNIMLYDIQNQTIEKVSSNEAEAFGVAFDGRVIAWVDARGGDFDIYMYDISQKVEKQLTHGLGDELDPLVSGGKVVWMVEHNKVSQVYMYDTQNGYTTKLTVGDENHRPIAFSEDSLLIIQGNKLVLNNVNTITGQPIKSPAGTIPKQAFLSGDKVIWYDGRGMTTEKITDAVNRGLLAENNPEEPSNPDPKPKPTPTPTPGSSSSSSSKEDKNGEKEEVNGRKLVKADEDKVITSQDGRMTIKITKGSFDKDVHITIYQDMQYKADGYLSLTPVYRWNIEEDAKLLKPMEISISYRDIAINDNTKKICLYEIQQNKAPKPITLKVDHKTNTLAARVKGSGRAALMIYNKDFNDIEKHWAYDVVKTIAAHHIINGYEDGSFKPDKEMSRAEFVKILISSLNIDEEEVQPDNKSTFQDVPDNYWASEYIYIAYKKGWISGFNGSFNPNSPVTREQMVSILMRAYEDISTDKGYEESDLSGYKDKGEISSWALDSMKRAAGLDIIKGYNNEINPQKNAARAEAAAMIYRYLEKLGRM</sequence>
<name>A0ABT1NG07_9FIRM</name>
<evidence type="ECO:0000313" key="5">
    <source>
        <dbReference type="EMBL" id="MCQ1530220.1"/>
    </source>
</evidence>
<accession>A0ABT1NG07</accession>
<dbReference type="PROSITE" id="PS51272">
    <property type="entry name" value="SLH"/>
    <property type="match status" value="3"/>
</dbReference>
<evidence type="ECO:0000256" key="3">
    <source>
        <dbReference type="SAM" id="SignalP"/>
    </source>
</evidence>
<feature type="domain" description="SLH" evidence="4">
    <location>
        <begin position="557"/>
        <end position="619"/>
    </location>
</feature>
<dbReference type="PANTHER" id="PTHR36842">
    <property type="entry name" value="PROTEIN TOLB HOMOLOG"/>
    <property type="match status" value="1"/>
</dbReference>
<dbReference type="EMBL" id="JAJEKE010000010">
    <property type="protein sequence ID" value="MCQ1530220.1"/>
    <property type="molecule type" value="Genomic_DNA"/>
</dbReference>
<feature type="compositionally biased region" description="Pro residues" evidence="2">
    <location>
        <begin position="332"/>
        <end position="346"/>
    </location>
</feature>
<keyword evidence="6" id="KW-1185">Reference proteome</keyword>
<dbReference type="NCBIfam" id="TIGR04275">
    <property type="entry name" value="beta_prop_Msarc"/>
    <property type="match status" value="3"/>
</dbReference>
<organism evidence="5 6">
    <name type="scientific">Lutispora saccharofermentans</name>
    <dbReference type="NCBI Taxonomy" id="3024236"/>
    <lineage>
        <taxon>Bacteria</taxon>
        <taxon>Bacillati</taxon>
        <taxon>Bacillota</taxon>
        <taxon>Clostridia</taxon>
        <taxon>Lutisporales</taxon>
        <taxon>Lutisporaceae</taxon>
        <taxon>Lutispora</taxon>
    </lineage>
</organism>
<protein>
    <submittedName>
        <fullName evidence="5">S-layer homology domain-containing protein</fullName>
    </submittedName>
</protein>
<keyword evidence="3" id="KW-0732">Signal</keyword>
<evidence type="ECO:0000256" key="2">
    <source>
        <dbReference type="SAM" id="MobiDB-lite"/>
    </source>
</evidence>
<dbReference type="InterPro" id="IPR011042">
    <property type="entry name" value="6-blade_b-propeller_TolB-like"/>
</dbReference>
<feature type="domain" description="SLH" evidence="4">
    <location>
        <begin position="493"/>
        <end position="556"/>
    </location>
</feature>
<dbReference type="InterPro" id="IPR027618">
    <property type="entry name" value="Beta_prop_Msarc"/>
</dbReference>
<feature type="signal peptide" evidence="3">
    <location>
        <begin position="1"/>
        <end position="26"/>
    </location>
</feature>
<feature type="compositionally biased region" description="Basic and acidic residues" evidence="2">
    <location>
        <begin position="355"/>
        <end position="371"/>
    </location>
</feature>
<feature type="domain" description="SLH" evidence="4">
    <location>
        <begin position="623"/>
        <end position="681"/>
    </location>
</feature>
<keyword evidence="1" id="KW-0677">Repeat</keyword>
<evidence type="ECO:0000259" key="4">
    <source>
        <dbReference type="PROSITE" id="PS51272"/>
    </source>
</evidence>